<dbReference type="InterPro" id="IPR042214">
    <property type="entry name" value="TruD_catalytic"/>
</dbReference>
<dbReference type="Pfam" id="PF01142">
    <property type="entry name" value="TruD"/>
    <property type="match status" value="2"/>
</dbReference>
<evidence type="ECO:0000256" key="2">
    <source>
        <dbReference type="ARBA" id="ARBA00022694"/>
    </source>
</evidence>
<dbReference type="GO" id="GO:0016829">
    <property type="term" value="F:lyase activity"/>
    <property type="evidence" value="ECO:0007669"/>
    <property type="project" value="UniProtKB-KW"/>
</dbReference>
<dbReference type="PROSITE" id="PS50984">
    <property type="entry name" value="TRUD"/>
    <property type="match status" value="1"/>
</dbReference>
<feature type="active site" description="Nucleophile" evidence="4">
    <location>
        <position position="74"/>
    </location>
</feature>
<dbReference type="EC" id="5.4.99.27" evidence="4"/>
<reference evidence="7" key="1">
    <citation type="submission" date="2006-12" db="EMBL/GenBank/DDBJ databases">
        <title>Complete sequence of Halorhodospira halophila SL1.</title>
        <authorList>
            <consortium name="US DOE Joint Genome Institute"/>
            <person name="Copeland A."/>
            <person name="Lucas S."/>
            <person name="Lapidus A."/>
            <person name="Barry K."/>
            <person name="Detter J.C."/>
            <person name="Glavina del Rio T."/>
            <person name="Hammon N."/>
            <person name="Israni S."/>
            <person name="Dalin E."/>
            <person name="Tice H."/>
            <person name="Pitluck S."/>
            <person name="Saunders E."/>
            <person name="Brettin T."/>
            <person name="Bruce D."/>
            <person name="Han C."/>
            <person name="Tapia R."/>
            <person name="Schmutz J."/>
            <person name="Larimer F."/>
            <person name="Land M."/>
            <person name="Hauser L."/>
            <person name="Kyrpides N."/>
            <person name="Mikhailova N."/>
            <person name="Hoff W."/>
            <person name="Richardson P."/>
        </authorList>
    </citation>
    <scope>NUCLEOTIDE SEQUENCE [LARGE SCALE GENOMIC DNA]</scope>
    <source>
        <strain evidence="7">DSM 244 / SL1</strain>
    </source>
</reference>
<dbReference type="AlphaFoldDB" id="A1WWY8"/>
<dbReference type="InterPro" id="IPR050170">
    <property type="entry name" value="TruD_pseudoU_synthase"/>
</dbReference>
<keyword evidence="7" id="KW-1185">Reference proteome</keyword>
<dbReference type="InterPro" id="IPR001656">
    <property type="entry name" value="PsdUridine_synth_TruD"/>
</dbReference>
<dbReference type="EMBL" id="CP000544">
    <property type="protein sequence ID" value="ABM62200.1"/>
    <property type="molecule type" value="Genomic_DNA"/>
</dbReference>
<keyword evidence="3 4" id="KW-0413">Isomerase</keyword>
<dbReference type="PANTHER" id="PTHR47811">
    <property type="entry name" value="TRNA PSEUDOURIDINE SYNTHASE D"/>
    <property type="match status" value="1"/>
</dbReference>
<dbReference type="STRING" id="349124.Hhal_1433"/>
<dbReference type="KEGG" id="hha:Hhal_1433"/>
<sequence>MIRAHGGPLGTARLRACPEDFRVDEQLPFQPSGVGEHCLIQVCKRGWTTEAVAKILAARAGVSRGAVSFAGLKDRHAVTTQWFSVHAPKACPALLPGCLEDGVEIVAATRNARKLRRGALGGNRFRLLVREVSAPRRAVERRLHAISRRGVPNYFGPQRFGRGGRNLQQARAWLLEGEPVRGRTVRGLLISAVRSDLFNRVLARRVAAGTWDTLLAGERAALDGTGSHFPVVAVDAPLRRRVAQGDVHPSGPLPGVGGDRPEGAVAALEDEVLAEEPELLAALAERGVRADRRPLRLMPRQLVWHWPDAQTLSLDFTLTAGAYATTVIAEVLETAAEE</sequence>
<dbReference type="PROSITE" id="PS01268">
    <property type="entry name" value="UPF0024"/>
    <property type="match status" value="1"/>
</dbReference>
<feature type="domain" description="TRUD" evidence="5">
    <location>
        <begin position="150"/>
        <end position="297"/>
    </location>
</feature>
<dbReference type="GO" id="GO:0160150">
    <property type="term" value="F:tRNA pseudouridine(13) synthase activity"/>
    <property type="evidence" value="ECO:0007669"/>
    <property type="project" value="UniProtKB-EC"/>
</dbReference>
<dbReference type="GO" id="GO:0031119">
    <property type="term" value="P:tRNA pseudouridine synthesis"/>
    <property type="evidence" value="ECO:0007669"/>
    <property type="project" value="UniProtKB-UniRule"/>
</dbReference>
<dbReference type="PANTHER" id="PTHR47811:SF1">
    <property type="entry name" value="TRNA PSEUDOURIDINE SYNTHASE D"/>
    <property type="match status" value="1"/>
</dbReference>
<reference evidence="6 7" key="2">
    <citation type="journal article" date="2013" name="Stand. Genomic Sci.">
        <title>Complete genome sequence of Halorhodospira halophila SL1.</title>
        <authorList>
            <person name="Challacombe J.F."/>
            <person name="Majid S."/>
            <person name="Deole R."/>
            <person name="Brettin T.S."/>
            <person name="Bruce D."/>
            <person name="Delano S.F."/>
            <person name="Detter J.C."/>
            <person name="Gleasner C.D."/>
            <person name="Han C.S."/>
            <person name="Misra M."/>
            <person name="Reitenga K.G."/>
            <person name="Mikhailova N."/>
            <person name="Woyke T."/>
            <person name="Pitluck S."/>
            <person name="Nolan M."/>
            <person name="Land M.L."/>
            <person name="Saunders E."/>
            <person name="Tapia R."/>
            <person name="Lapidus A."/>
            <person name="Ivanova N."/>
            <person name="Hoff W.D."/>
        </authorList>
    </citation>
    <scope>NUCLEOTIDE SEQUENCE [LARGE SCALE GENOMIC DNA]</scope>
    <source>
        <strain evidence="7">DSM 244 / SL1</strain>
    </source>
</reference>
<evidence type="ECO:0000256" key="4">
    <source>
        <dbReference type="HAMAP-Rule" id="MF_01082"/>
    </source>
</evidence>
<dbReference type="HAMAP" id="MF_01082">
    <property type="entry name" value="TruD"/>
    <property type="match status" value="1"/>
</dbReference>
<organism evidence="6 7">
    <name type="scientific">Halorhodospira halophila (strain DSM 244 / SL1)</name>
    <name type="common">Ectothiorhodospira halophila (strain DSM 244 / SL1)</name>
    <dbReference type="NCBI Taxonomy" id="349124"/>
    <lineage>
        <taxon>Bacteria</taxon>
        <taxon>Pseudomonadati</taxon>
        <taxon>Pseudomonadota</taxon>
        <taxon>Gammaproteobacteria</taxon>
        <taxon>Chromatiales</taxon>
        <taxon>Ectothiorhodospiraceae</taxon>
        <taxon>Halorhodospira</taxon>
    </lineage>
</organism>
<evidence type="ECO:0000256" key="3">
    <source>
        <dbReference type="ARBA" id="ARBA00023235"/>
    </source>
</evidence>
<proteinExistence type="inferred from homology"/>
<dbReference type="InterPro" id="IPR020103">
    <property type="entry name" value="PsdUridine_synth_cat_dom_sf"/>
</dbReference>
<dbReference type="GO" id="GO:0003723">
    <property type="term" value="F:RNA binding"/>
    <property type="evidence" value="ECO:0007669"/>
    <property type="project" value="InterPro"/>
</dbReference>
<dbReference type="InterPro" id="IPR020119">
    <property type="entry name" value="PsdUridine_synth_TruD_CS"/>
</dbReference>
<dbReference type="InterPro" id="IPR011760">
    <property type="entry name" value="PsdUridine_synth_TruD_insert"/>
</dbReference>
<evidence type="ECO:0000313" key="6">
    <source>
        <dbReference type="EMBL" id="ABM62200.1"/>
    </source>
</evidence>
<evidence type="ECO:0000259" key="5">
    <source>
        <dbReference type="PROSITE" id="PS50984"/>
    </source>
</evidence>
<keyword evidence="2 4" id="KW-0819">tRNA processing</keyword>
<dbReference type="NCBIfam" id="NF002153">
    <property type="entry name" value="PRK00984.1-2"/>
    <property type="match status" value="1"/>
</dbReference>
<dbReference type="HOGENOM" id="CLU_005281_4_0_6"/>
<dbReference type="GO" id="GO:0005829">
    <property type="term" value="C:cytosol"/>
    <property type="evidence" value="ECO:0007669"/>
    <property type="project" value="TreeGrafter"/>
</dbReference>
<evidence type="ECO:0000313" key="7">
    <source>
        <dbReference type="Proteomes" id="UP000000647"/>
    </source>
</evidence>
<name>A1WWY8_HALHL</name>
<comment type="similarity">
    <text evidence="1 4">Belongs to the pseudouridine synthase TruD family.</text>
</comment>
<dbReference type="InterPro" id="IPR043165">
    <property type="entry name" value="TruD_insert_sf"/>
</dbReference>
<dbReference type="Gene3D" id="3.30.2340.10">
    <property type="entry name" value="TruD, insertion domain"/>
    <property type="match status" value="1"/>
</dbReference>
<protein>
    <recommendedName>
        <fullName evidence="4">tRNA pseudouridine synthase D</fullName>
        <ecNumber evidence="4">5.4.99.27</ecNumber>
    </recommendedName>
    <alternativeName>
        <fullName evidence="4">tRNA pseudouridine(13) synthase</fullName>
    </alternativeName>
    <alternativeName>
        <fullName evidence="4">tRNA pseudouridylate synthase D</fullName>
    </alternativeName>
    <alternativeName>
        <fullName evidence="4">tRNA-uridine isomerase D</fullName>
    </alternativeName>
</protein>
<dbReference type="Gene3D" id="3.30.2350.20">
    <property type="entry name" value="TruD, catalytic domain"/>
    <property type="match status" value="1"/>
</dbReference>
<dbReference type="eggNOG" id="COG0585">
    <property type="taxonomic scope" value="Bacteria"/>
</dbReference>
<evidence type="ECO:0000256" key="1">
    <source>
        <dbReference type="ARBA" id="ARBA00007953"/>
    </source>
</evidence>
<accession>A1WWY8</accession>
<gene>
    <name evidence="4" type="primary">truD</name>
    <name evidence="6" type="ordered locus">Hhal_1433</name>
</gene>
<keyword evidence="6" id="KW-0456">Lyase</keyword>
<dbReference type="Proteomes" id="UP000000647">
    <property type="component" value="Chromosome"/>
</dbReference>
<dbReference type="SUPFAM" id="SSF55120">
    <property type="entry name" value="Pseudouridine synthase"/>
    <property type="match status" value="1"/>
</dbReference>
<comment type="catalytic activity">
    <reaction evidence="4">
        <text>uridine(13) in tRNA = pseudouridine(13) in tRNA</text>
        <dbReference type="Rhea" id="RHEA:42540"/>
        <dbReference type="Rhea" id="RHEA-COMP:10105"/>
        <dbReference type="Rhea" id="RHEA-COMP:10106"/>
        <dbReference type="ChEBI" id="CHEBI:65314"/>
        <dbReference type="ChEBI" id="CHEBI:65315"/>
        <dbReference type="EC" id="5.4.99.27"/>
    </reaction>
</comment>
<comment type="function">
    <text evidence="4">Responsible for synthesis of pseudouridine from uracil-13 in transfer RNAs.</text>
</comment>